<dbReference type="HOGENOM" id="CLU_026096_0_0_1"/>
<keyword evidence="4" id="KW-1185">Reference proteome</keyword>
<dbReference type="KEGG" id="nhe:NECHADRAFT_98192"/>
<protein>
    <recommendedName>
        <fullName evidence="2">Tyrosinase copper-binding domain-containing protein</fullName>
    </recommendedName>
</protein>
<dbReference type="GeneID" id="9675961"/>
<dbReference type="PRINTS" id="PR00092">
    <property type="entry name" value="TYROSINASE"/>
</dbReference>
<dbReference type="GO" id="GO:0016491">
    <property type="term" value="F:oxidoreductase activity"/>
    <property type="evidence" value="ECO:0007669"/>
    <property type="project" value="InterPro"/>
</dbReference>
<dbReference type="EMBL" id="GG698938">
    <property type="protein sequence ID" value="EEU35493.1"/>
    <property type="molecule type" value="Genomic_DNA"/>
</dbReference>
<dbReference type="VEuPathDB" id="FungiDB:NECHADRAFT_98192"/>
<evidence type="ECO:0000259" key="2">
    <source>
        <dbReference type="PROSITE" id="PS00498"/>
    </source>
</evidence>
<dbReference type="InParanoid" id="C7ZKA7"/>
<dbReference type="InterPro" id="IPR002227">
    <property type="entry name" value="Tyrosinase_Cu-bd"/>
</dbReference>
<organism evidence="3 4">
    <name type="scientific">Fusarium vanettenii (strain ATCC MYA-4622 / CBS 123669 / FGSC 9596 / NRRL 45880 / 77-13-4)</name>
    <name type="common">Fusarium solani subsp. pisi</name>
    <dbReference type="NCBI Taxonomy" id="660122"/>
    <lineage>
        <taxon>Eukaryota</taxon>
        <taxon>Fungi</taxon>
        <taxon>Dikarya</taxon>
        <taxon>Ascomycota</taxon>
        <taxon>Pezizomycotina</taxon>
        <taxon>Sordariomycetes</taxon>
        <taxon>Hypocreomycetidae</taxon>
        <taxon>Hypocreales</taxon>
        <taxon>Nectriaceae</taxon>
        <taxon>Fusarium</taxon>
        <taxon>Fusarium solani species complex</taxon>
        <taxon>Fusarium vanettenii</taxon>
    </lineage>
</organism>
<dbReference type="OrthoDB" id="6132182at2759"/>
<dbReference type="GO" id="GO:0046872">
    <property type="term" value="F:metal ion binding"/>
    <property type="evidence" value="ECO:0007669"/>
    <property type="project" value="UniProtKB-KW"/>
</dbReference>
<keyword evidence="1" id="KW-0479">Metal-binding</keyword>
<dbReference type="InterPro" id="IPR008922">
    <property type="entry name" value="Di-copper_centre_dom_sf"/>
</dbReference>
<gene>
    <name evidence="3" type="ORF">NECHADRAFT_98192</name>
</gene>
<dbReference type="PROSITE" id="PS00498">
    <property type="entry name" value="TYROSINASE_2"/>
    <property type="match status" value="1"/>
</dbReference>
<evidence type="ECO:0000313" key="3">
    <source>
        <dbReference type="EMBL" id="EEU35493.1"/>
    </source>
</evidence>
<dbReference type="OMA" id="ANCQTHL"/>
<dbReference type="SUPFAM" id="SSF48056">
    <property type="entry name" value="Di-copper centre-containing domain"/>
    <property type="match status" value="1"/>
</dbReference>
<dbReference type="PANTHER" id="PTHR11474">
    <property type="entry name" value="TYROSINASE FAMILY MEMBER"/>
    <property type="match status" value="1"/>
</dbReference>
<evidence type="ECO:0000256" key="1">
    <source>
        <dbReference type="ARBA" id="ARBA00022723"/>
    </source>
</evidence>
<name>C7ZKA7_FUSV7</name>
<feature type="domain" description="Tyrosinase copper-binding" evidence="2">
    <location>
        <begin position="278"/>
        <end position="289"/>
    </location>
</feature>
<accession>C7ZKA7</accession>
<dbReference type="Pfam" id="PF00264">
    <property type="entry name" value="Tyrosinase"/>
    <property type="match status" value="1"/>
</dbReference>
<evidence type="ECO:0000313" key="4">
    <source>
        <dbReference type="Proteomes" id="UP000005206"/>
    </source>
</evidence>
<reference evidence="3 4" key="1">
    <citation type="journal article" date="2009" name="PLoS Genet.">
        <title>The genome of Nectria haematococca: contribution of supernumerary chromosomes to gene expansion.</title>
        <authorList>
            <person name="Coleman J.J."/>
            <person name="Rounsley S.D."/>
            <person name="Rodriguez-Carres M."/>
            <person name="Kuo A."/>
            <person name="Wasmann C.C."/>
            <person name="Grimwood J."/>
            <person name="Schmutz J."/>
            <person name="Taga M."/>
            <person name="White G.J."/>
            <person name="Zhou S."/>
            <person name="Schwartz D.C."/>
            <person name="Freitag M."/>
            <person name="Ma L.J."/>
            <person name="Danchin E.G."/>
            <person name="Henrissat B."/>
            <person name="Coutinho P.M."/>
            <person name="Nelson D.R."/>
            <person name="Straney D."/>
            <person name="Napoli C.A."/>
            <person name="Barker B.M."/>
            <person name="Gribskov M."/>
            <person name="Rep M."/>
            <person name="Kroken S."/>
            <person name="Molnar I."/>
            <person name="Rensing C."/>
            <person name="Kennell J.C."/>
            <person name="Zamora J."/>
            <person name="Farman M.L."/>
            <person name="Selker E.U."/>
            <person name="Salamov A."/>
            <person name="Shapiro H."/>
            <person name="Pangilinan J."/>
            <person name="Lindquist E."/>
            <person name="Lamers C."/>
            <person name="Grigoriev I.V."/>
            <person name="Geiser D.M."/>
            <person name="Covert S.F."/>
            <person name="Temporini E."/>
            <person name="Vanetten H.D."/>
        </authorList>
    </citation>
    <scope>NUCLEOTIDE SEQUENCE [LARGE SCALE GENOMIC DNA]</scope>
    <source>
        <strain evidence="4">ATCC MYA-4622 / CBS 123669 / FGSC 9596 / NRRL 45880 / 77-13-4</strain>
    </source>
</reference>
<dbReference type="Gene3D" id="1.10.1280.10">
    <property type="entry name" value="Di-copper center containing domain from catechol oxidase"/>
    <property type="match status" value="1"/>
</dbReference>
<dbReference type="Proteomes" id="UP000005206">
    <property type="component" value="Chromosome 16"/>
</dbReference>
<proteinExistence type="predicted"/>
<sequence length="495" mass="55538">MGLWTYAAGSTQTERLRRKHCMRGSYLLLSVMRWISVCSGGDGVVLFPTWHRAYLLRLEEALRSAPGCRDLALPYWDEVSSETKEEGLPNLFTDKSYTFQDGTSIPSPLFSYQMQQTVVDEDDEDGYTKPEGYRTVRYPYSGLVSGKWKDQTALHNETVDKNPPEEVTRLLNENIKRWLFAQTFKNHEGKVIAAGEADNYVKCLDAPNYTIFSNTTSAAAHNGKHKNESTERPVIPLEQPHNALHLAVGGFDVPGQGNFDVYPFANGDMGENDTAGFDPVFFFHHCFIDYTFWKWQERHNSTDKLDLIKGDPGTEIKNDQGQVTGYYTPDTPLVPFKTTDRSTGAERDTTSNDVVNIADLGYTYTEPGRDGRHGIMPGEHFVDAPKLAVDGINRGKVSGSFIISTWAKTEDGQPDRLISTKAVLSRWNVAQCDNCRSHLDVKSFVHLTDFSHEEASNTTFYAKIHTREKPEGDKNFGGRQIPIALKACKADGYGN</sequence>
<dbReference type="InterPro" id="IPR050316">
    <property type="entry name" value="Tyrosinase/Hemocyanin"/>
</dbReference>
<dbReference type="eggNOG" id="ENOG502RF7P">
    <property type="taxonomic scope" value="Eukaryota"/>
</dbReference>
<dbReference type="AlphaFoldDB" id="C7ZKA7"/>
<dbReference type="STRING" id="660122.C7ZKA7"/>
<dbReference type="RefSeq" id="XP_003041206.1">
    <property type="nucleotide sequence ID" value="XM_003041160.1"/>
</dbReference>